<evidence type="ECO:0000313" key="4">
    <source>
        <dbReference type="Proteomes" id="UP001243330"/>
    </source>
</evidence>
<keyword evidence="4" id="KW-1185">Reference proteome</keyword>
<comment type="caution">
    <text evidence="3">The sequence shown here is derived from an EMBL/GenBank/DDBJ whole genome shotgun (WGS) entry which is preliminary data.</text>
</comment>
<proteinExistence type="predicted"/>
<feature type="domain" description="AAA+ ATPase" evidence="2">
    <location>
        <begin position="562"/>
        <end position="712"/>
    </location>
</feature>
<dbReference type="AlphaFoldDB" id="A0AAD9AU43"/>
<organism evidence="3 4">
    <name type="scientific">Colletotrichum chrysophilum</name>
    <dbReference type="NCBI Taxonomy" id="1836956"/>
    <lineage>
        <taxon>Eukaryota</taxon>
        <taxon>Fungi</taxon>
        <taxon>Dikarya</taxon>
        <taxon>Ascomycota</taxon>
        <taxon>Pezizomycotina</taxon>
        <taxon>Sordariomycetes</taxon>
        <taxon>Hypocreomycetidae</taxon>
        <taxon>Glomerellales</taxon>
        <taxon>Glomerellaceae</taxon>
        <taxon>Colletotrichum</taxon>
        <taxon>Colletotrichum gloeosporioides species complex</taxon>
    </lineage>
</organism>
<dbReference type="GO" id="GO:0005524">
    <property type="term" value="F:ATP binding"/>
    <property type="evidence" value="ECO:0007669"/>
    <property type="project" value="InterPro"/>
</dbReference>
<dbReference type="EMBL" id="JAQOWY010000034">
    <property type="protein sequence ID" value="KAK1854591.1"/>
    <property type="molecule type" value="Genomic_DNA"/>
</dbReference>
<gene>
    <name evidence="3" type="ORF">CCHR01_02755</name>
</gene>
<evidence type="ECO:0000313" key="3">
    <source>
        <dbReference type="EMBL" id="KAK1854591.1"/>
    </source>
</evidence>
<sequence>MASDLDIVESTRLEDDLSFSVIDRLTETIRAEEEVKISQEDRNAIVQDLYEGPKKCQCCINWMTECPHGVDLAALEKDESDDDESNPIIVRRRVTPGKAGSLVTIHSIDIRHAATRKVLIDIFKPYDGIVHDLKYLAFLAPFHQFFWRWEAFEKAIADEEEEQVKKILTILRSIVKRELAGAFAVSKELISHGMITYDYLWTLFAPGEVVYSDCRFDGDRFFVLQGHTNNTDPSKVELWLNYVNCSGDDFGVAVQSEYIPRFRGTRPINSLRLYPAKYHDEFHGVQKRLIERGRKFASLVGKHYKAYRPDRLDSPSAEIRVMIDTDYDRRSGGVGAPFGDRDDASVFYQRTQLIIQGPVDTPPPKGHVPLRRERSGDENDSYYDGEQRIPPPRRRPAPYAPPVYPTPPADPYAPRGFRHTPPQFSPSSSLSSDPLFPPRPNLPEDYTDASRPPLTPFEIENLRINRARKRLTDFRLSLCVPRVLGFNLKEKTWENFEVDRIHDIEWNTKPFESLVLPDGYKELILAFVESQVKDNDNFDDVINGKGKFELPHVYLDANFPGGGLVALLAGAPGVGKTLTAESVAEKIQAPLFKMELGEYNEDDPDHYDTPPHRARRPGGRSVAIGVQHRRGDIAGAFELAARWGAVLLIDECDAYLEQRSDSSSQRNKLVSRFLRELEYYPSLLFLTTNREKSLDPAIHSRVHLTINYPALDEPSRKKVWMTFLGTTGSNLSNENLAALSRIEVDGRKIRNIVKTAGIMARRDGRSVTFDDIRKVMKITEGIEVKEFRY</sequence>
<dbReference type="CDD" id="cd19481">
    <property type="entry name" value="RecA-like_protease"/>
    <property type="match status" value="1"/>
</dbReference>
<feature type="compositionally biased region" description="Low complexity" evidence="1">
    <location>
        <begin position="421"/>
        <end position="434"/>
    </location>
</feature>
<dbReference type="Pfam" id="PF00004">
    <property type="entry name" value="AAA"/>
    <property type="match status" value="1"/>
</dbReference>
<dbReference type="InterPro" id="IPR003959">
    <property type="entry name" value="ATPase_AAA_core"/>
</dbReference>
<dbReference type="SUPFAM" id="SSF52540">
    <property type="entry name" value="P-loop containing nucleoside triphosphate hydrolases"/>
    <property type="match status" value="1"/>
</dbReference>
<name>A0AAD9AU43_9PEZI</name>
<dbReference type="SMART" id="SM00382">
    <property type="entry name" value="AAA"/>
    <property type="match status" value="1"/>
</dbReference>
<dbReference type="PANTHER" id="PTHR46411">
    <property type="entry name" value="FAMILY ATPASE, PUTATIVE-RELATED"/>
    <property type="match status" value="1"/>
</dbReference>
<evidence type="ECO:0000256" key="1">
    <source>
        <dbReference type="SAM" id="MobiDB-lite"/>
    </source>
</evidence>
<feature type="compositionally biased region" description="Pro residues" evidence="1">
    <location>
        <begin position="398"/>
        <end position="411"/>
    </location>
</feature>
<protein>
    <submittedName>
        <fullName evidence="3">AAA family</fullName>
    </submittedName>
</protein>
<dbReference type="Gene3D" id="3.40.50.300">
    <property type="entry name" value="P-loop containing nucleotide triphosphate hydrolases"/>
    <property type="match status" value="1"/>
</dbReference>
<reference evidence="3" key="1">
    <citation type="submission" date="2023-01" db="EMBL/GenBank/DDBJ databases">
        <title>Colletotrichum chrysophilum M932 genome sequence.</title>
        <authorList>
            <person name="Baroncelli R."/>
        </authorList>
    </citation>
    <scope>NUCLEOTIDE SEQUENCE</scope>
    <source>
        <strain evidence="3">M932</strain>
    </source>
</reference>
<accession>A0AAD9AU43</accession>
<dbReference type="Pfam" id="PF22942">
    <property type="entry name" value="DUF7025"/>
    <property type="match status" value="1"/>
</dbReference>
<dbReference type="Proteomes" id="UP001243330">
    <property type="component" value="Unassembled WGS sequence"/>
</dbReference>
<dbReference type="InterPro" id="IPR003593">
    <property type="entry name" value="AAA+_ATPase"/>
</dbReference>
<evidence type="ECO:0000259" key="2">
    <source>
        <dbReference type="SMART" id="SM00382"/>
    </source>
</evidence>
<dbReference type="InterPro" id="IPR054289">
    <property type="entry name" value="DUF7025"/>
</dbReference>
<dbReference type="GO" id="GO:0016887">
    <property type="term" value="F:ATP hydrolysis activity"/>
    <property type="evidence" value="ECO:0007669"/>
    <property type="project" value="InterPro"/>
</dbReference>
<feature type="region of interest" description="Disordered" evidence="1">
    <location>
        <begin position="356"/>
        <end position="453"/>
    </location>
</feature>
<dbReference type="PANTHER" id="PTHR46411:SF3">
    <property type="entry name" value="AAA+ ATPASE DOMAIN-CONTAINING PROTEIN"/>
    <property type="match status" value="1"/>
</dbReference>
<dbReference type="InterPro" id="IPR027417">
    <property type="entry name" value="P-loop_NTPase"/>
</dbReference>